<dbReference type="AlphaFoldDB" id="A0A8T0N6E3"/>
<feature type="compositionally biased region" description="Basic and acidic residues" evidence="1">
    <location>
        <begin position="24"/>
        <end position="34"/>
    </location>
</feature>
<organism evidence="2 3">
    <name type="scientific">Panicum virgatum</name>
    <name type="common">Blackwell switchgrass</name>
    <dbReference type="NCBI Taxonomy" id="38727"/>
    <lineage>
        <taxon>Eukaryota</taxon>
        <taxon>Viridiplantae</taxon>
        <taxon>Streptophyta</taxon>
        <taxon>Embryophyta</taxon>
        <taxon>Tracheophyta</taxon>
        <taxon>Spermatophyta</taxon>
        <taxon>Magnoliopsida</taxon>
        <taxon>Liliopsida</taxon>
        <taxon>Poales</taxon>
        <taxon>Poaceae</taxon>
        <taxon>PACMAD clade</taxon>
        <taxon>Panicoideae</taxon>
        <taxon>Panicodae</taxon>
        <taxon>Paniceae</taxon>
        <taxon>Panicinae</taxon>
        <taxon>Panicum</taxon>
        <taxon>Panicum sect. Hiantes</taxon>
    </lineage>
</organism>
<gene>
    <name evidence="2" type="ORF">PVAP13_9NG651650</name>
</gene>
<comment type="caution">
    <text evidence="2">The sequence shown here is derived from an EMBL/GenBank/DDBJ whole genome shotgun (WGS) entry which is preliminary data.</text>
</comment>
<accession>A0A8T0N6E3</accession>
<reference evidence="2" key="1">
    <citation type="submission" date="2020-05" db="EMBL/GenBank/DDBJ databases">
        <title>WGS assembly of Panicum virgatum.</title>
        <authorList>
            <person name="Lovell J.T."/>
            <person name="Jenkins J."/>
            <person name="Shu S."/>
            <person name="Juenger T.E."/>
            <person name="Schmutz J."/>
        </authorList>
    </citation>
    <scope>NUCLEOTIDE SEQUENCE</scope>
    <source>
        <strain evidence="2">AP13</strain>
    </source>
</reference>
<feature type="region of interest" description="Disordered" evidence="1">
    <location>
        <begin position="1"/>
        <end position="79"/>
    </location>
</feature>
<sequence>MPKKKANGPHIAGPQEAWRHNHQPPREAGKDTGEGRTVIRSGFTTSTPSLSKTATAAQVAQPCQQPEPPQDPKSSKVTFYSPWTNAKGKSFSFANTVAGSAASASSDADPGNQKNRRPSKPHR</sequence>
<evidence type="ECO:0000256" key="1">
    <source>
        <dbReference type="SAM" id="MobiDB-lite"/>
    </source>
</evidence>
<feature type="compositionally biased region" description="Basic residues" evidence="1">
    <location>
        <begin position="114"/>
        <end position="123"/>
    </location>
</feature>
<dbReference type="Proteomes" id="UP000823388">
    <property type="component" value="Chromosome 9N"/>
</dbReference>
<name>A0A8T0N6E3_PANVG</name>
<keyword evidence="3" id="KW-1185">Reference proteome</keyword>
<feature type="compositionally biased region" description="Low complexity" evidence="1">
    <location>
        <begin position="100"/>
        <end position="109"/>
    </location>
</feature>
<evidence type="ECO:0000313" key="3">
    <source>
        <dbReference type="Proteomes" id="UP000823388"/>
    </source>
</evidence>
<feature type="compositionally biased region" description="Polar residues" evidence="1">
    <location>
        <begin position="42"/>
        <end position="53"/>
    </location>
</feature>
<proteinExistence type="predicted"/>
<protein>
    <submittedName>
        <fullName evidence="2">Uncharacterized protein</fullName>
    </submittedName>
</protein>
<feature type="compositionally biased region" description="Low complexity" evidence="1">
    <location>
        <begin position="54"/>
        <end position="64"/>
    </location>
</feature>
<evidence type="ECO:0000313" key="2">
    <source>
        <dbReference type="EMBL" id="KAG2542646.1"/>
    </source>
</evidence>
<dbReference type="EMBL" id="CM029054">
    <property type="protein sequence ID" value="KAG2542646.1"/>
    <property type="molecule type" value="Genomic_DNA"/>
</dbReference>
<feature type="region of interest" description="Disordered" evidence="1">
    <location>
        <begin position="98"/>
        <end position="123"/>
    </location>
</feature>